<keyword evidence="4" id="KW-1185">Reference proteome</keyword>
<feature type="compositionally biased region" description="Basic residues" evidence="2">
    <location>
        <begin position="51"/>
        <end position="61"/>
    </location>
</feature>
<reference evidence="3" key="1">
    <citation type="journal article" date="2023" name="Plant J.">
        <title>The genome of the king protea, Protea cynaroides.</title>
        <authorList>
            <person name="Chang J."/>
            <person name="Duong T.A."/>
            <person name="Schoeman C."/>
            <person name="Ma X."/>
            <person name="Roodt D."/>
            <person name="Barker N."/>
            <person name="Li Z."/>
            <person name="Van de Peer Y."/>
            <person name="Mizrachi E."/>
        </authorList>
    </citation>
    <scope>NUCLEOTIDE SEQUENCE</scope>
    <source>
        <tissue evidence="3">Young leaves</tissue>
    </source>
</reference>
<dbReference type="AlphaFoldDB" id="A0A9Q0HEP8"/>
<gene>
    <name evidence="3" type="ORF">NE237_016722</name>
</gene>
<proteinExistence type="inferred from homology"/>
<protein>
    <submittedName>
        <fullName evidence="3">Uncharacterized protein</fullName>
    </submittedName>
</protein>
<dbReference type="Gene3D" id="3.40.50.2000">
    <property type="entry name" value="Glycogen Phosphorylase B"/>
    <property type="match status" value="1"/>
</dbReference>
<dbReference type="GO" id="GO:0080043">
    <property type="term" value="F:quercetin 3-O-glucosyltransferase activity"/>
    <property type="evidence" value="ECO:0007669"/>
    <property type="project" value="TreeGrafter"/>
</dbReference>
<evidence type="ECO:0000256" key="2">
    <source>
        <dbReference type="SAM" id="MobiDB-lite"/>
    </source>
</evidence>
<feature type="compositionally biased region" description="Basic and acidic residues" evidence="2">
    <location>
        <begin position="34"/>
        <end position="44"/>
    </location>
</feature>
<comment type="caution">
    <text evidence="3">The sequence shown here is derived from an EMBL/GenBank/DDBJ whole genome shotgun (WGS) entry which is preliminary data.</text>
</comment>
<evidence type="ECO:0000256" key="1">
    <source>
        <dbReference type="ARBA" id="ARBA00009995"/>
    </source>
</evidence>
<dbReference type="PANTHER" id="PTHR11926:SF774">
    <property type="entry name" value="UDP-GLYCOSYLTRANSFERASE 85A1-RELATED"/>
    <property type="match status" value="1"/>
</dbReference>
<name>A0A9Q0HEP8_9MAGN</name>
<evidence type="ECO:0000313" key="4">
    <source>
        <dbReference type="Proteomes" id="UP001141806"/>
    </source>
</evidence>
<comment type="similarity">
    <text evidence="1">Belongs to the UDP-glycosyltransferase family.</text>
</comment>
<organism evidence="3 4">
    <name type="scientific">Protea cynaroides</name>
    <dbReference type="NCBI Taxonomy" id="273540"/>
    <lineage>
        <taxon>Eukaryota</taxon>
        <taxon>Viridiplantae</taxon>
        <taxon>Streptophyta</taxon>
        <taxon>Embryophyta</taxon>
        <taxon>Tracheophyta</taxon>
        <taxon>Spermatophyta</taxon>
        <taxon>Magnoliopsida</taxon>
        <taxon>Proteales</taxon>
        <taxon>Proteaceae</taxon>
        <taxon>Protea</taxon>
    </lineage>
</organism>
<accession>A0A9Q0HEP8</accession>
<dbReference type="GO" id="GO:0080044">
    <property type="term" value="F:quercetin 7-O-glucosyltransferase activity"/>
    <property type="evidence" value="ECO:0007669"/>
    <property type="project" value="TreeGrafter"/>
</dbReference>
<feature type="region of interest" description="Disordered" evidence="2">
    <location>
        <begin position="34"/>
        <end position="61"/>
    </location>
</feature>
<sequence>MDEKNPHAVCIPFPAQGHINPTLKVAKLLHHKAVEEAGEPHDTTSDVAPRRSTRVSRQKTHHLRDYEELPCKKISRFNSLPDFQFETIPNGLPSSDTDTTQDIPALSQSTSSTCLVPFRNLLSKVNTAEDIPPITCIVSDGVMSFTLQAAEEIGFPEVLFWTNSACSLLAYMHFLHLIERGFTPLKDVSYLSNGYLDTPLDWIP</sequence>
<dbReference type="PANTHER" id="PTHR11926">
    <property type="entry name" value="GLUCOSYL/GLUCURONOSYL TRANSFERASES"/>
    <property type="match status" value="1"/>
</dbReference>
<evidence type="ECO:0000313" key="3">
    <source>
        <dbReference type="EMBL" id="KAJ4964873.1"/>
    </source>
</evidence>
<dbReference type="SUPFAM" id="SSF53756">
    <property type="entry name" value="UDP-Glycosyltransferase/glycogen phosphorylase"/>
    <property type="match status" value="1"/>
</dbReference>
<dbReference type="Proteomes" id="UP001141806">
    <property type="component" value="Unassembled WGS sequence"/>
</dbReference>
<dbReference type="OrthoDB" id="5835829at2759"/>
<dbReference type="EMBL" id="JAMYWD010000007">
    <property type="protein sequence ID" value="KAJ4964873.1"/>
    <property type="molecule type" value="Genomic_DNA"/>
</dbReference>